<feature type="chain" id="PRO_5012994043" evidence="1">
    <location>
        <begin position="27"/>
        <end position="96"/>
    </location>
</feature>
<organism evidence="2 3">
    <name type="scientific">Manihot esculenta</name>
    <name type="common">Cassava</name>
    <name type="synonym">Jatropha manihot</name>
    <dbReference type="NCBI Taxonomy" id="3983"/>
    <lineage>
        <taxon>Eukaryota</taxon>
        <taxon>Viridiplantae</taxon>
        <taxon>Streptophyta</taxon>
        <taxon>Embryophyta</taxon>
        <taxon>Tracheophyta</taxon>
        <taxon>Spermatophyta</taxon>
        <taxon>Magnoliopsida</taxon>
        <taxon>eudicotyledons</taxon>
        <taxon>Gunneridae</taxon>
        <taxon>Pentapetalae</taxon>
        <taxon>rosids</taxon>
        <taxon>fabids</taxon>
        <taxon>Malpighiales</taxon>
        <taxon>Euphorbiaceae</taxon>
        <taxon>Crotonoideae</taxon>
        <taxon>Manihoteae</taxon>
        <taxon>Manihot</taxon>
    </lineage>
</organism>
<gene>
    <name evidence="2" type="ORF">MANES_07G114000v8</name>
</gene>
<dbReference type="Gramene" id="Manes.07G114000.1.v8.1">
    <property type="protein sequence ID" value="Manes.07G114000.1.v8.1.CDS"/>
    <property type="gene ID" value="Manes.07G114000.v8.1"/>
</dbReference>
<feature type="signal peptide" evidence="1">
    <location>
        <begin position="1"/>
        <end position="26"/>
    </location>
</feature>
<reference evidence="3" key="1">
    <citation type="journal article" date="2016" name="Nat. Biotechnol.">
        <title>Sequencing wild and cultivated cassava and related species reveals extensive interspecific hybridization and genetic diversity.</title>
        <authorList>
            <person name="Bredeson J.V."/>
            <person name="Lyons J.B."/>
            <person name="Prochnik S.E."/>
            <person name="Wu G.A."/>
            <person name="Ha C.M."/>
            <person name="Edsinger-Gonzales E."/>
            <person name="Grimwood J."/>
            <person name="Schmutz J."/>
            <person name="Rabbi I.Y."/>
            <person name="Egesi C."/>
            <person name="Nauluvula P."/>
            <person name="Lebot V."/>
            <person name="Ndunguru J."/>
            <person name="Mkamilo G."/>
            <person name="Bart R.S."/>
            <person name="Setter T.L."/>
            <person name="Gleadow R.M."/>
            <person name="Kulakow P."/>
            <person name="Ferguson M.E."/>
            <person name="Rounsley S."/>
            <person name="Rokhsar D.S."/>
        </authorList>
    </citation>
    <scope>NUCLEOTIDE SEQUENCE [LARGE SCALE GENOMIC DNA]</scope>
    <source>
        <strain evidence="3">cv. AM560-2</strain>
    </source>
</reference>
<name>A0A2C9VMY2_MANES</name>
<keyword evidence="1" id="KW-0732">Signal</keyword>
<comment type="caution">
    <text evidence="2">The sequence shown here is derived from an EMBL/GenBank/DDBJ whole genome shotgun (WGS) entry which is preliminary data.</text>
</comment>
<proteinExistence type="predicted"/>
<evidence type="ECO:0000313" key="2">
    <source>
        <dbReference type="EMBL" id="OAY46067.1"/>
    </source>
</evidence>
<accession>A0A2C9VMY2</accession>
<dbReference type="EMBL" id="CM004393">
    <property type="protein sequence ID" value="OAY46067.1"/>
    <property type="molecule type" value="Genomic_DNA"/>
</dbReference>
<dbReference type="Proteomes" id="UP000091857">
    <property type="component" value="Chromosome 7"/>
</dbReference>
<sequence>MPQMKRKHQLIAFFLFALFIASQSYCSPVIMVHAADSGKATIFDFRVRNTQQKTNSFTRHMLAYRKSAGAQVKEIIQKVPSGPNPIGNRHPPSIHV</sequence>
<evidence type="ECO:0000256" key="1">
    <source>
        <dbReference type="SAM" id="SignalP"/>
    </source>
</evidence>
<protein>
    <submittedName>
        <fullName evidence="2">Uncharacterized protein</fullName>
    </submittedName>
</protein>
<keyword evidence="3" id="KW-1185">Reference proteome</keyword>
<evidence type="ECO:0000313" key="3">
    <source>
        <dbReference type="Proteomes" id="UP000091857"/>
    </source>
</evidence>
<dbReference type="AlphaFoldDB" id="A0A2C9VMY2"/>